<keyword evidence="7" id="KW-0418">Kinase</keyword>
<dbReference type="EMBL" id="CP084930">
    <property type="protein sequence ID" value="USI71438.1"/>
    <property type="molecule type" value="Genomic_DNA"/>
</dbReference>
<dbReference type="SMART" id="SM00388">
    <property type="entry name" value="HisKA"/>
    <property type="match status" value="1"/>
</dbReference>
<dbReference type="Proteomes" id="UP001056937">
    <property type="component" value="Chromosome 1"/>
</dbReference>
<dbReference type="Pfam" id="PF00512">
    <property type="entry name" value="HisKA"/>
    <property type="match status" value="1"/>
</dbReference>
<dbReference type="SUPFAM" id="SSF47384">
    <property type="entry name" value="Homodimeric domain of signal transducing histidine kinase"/>
    <property type="match status" value="1"/>
</dbReference>
<evidence type="ECO:0000313" key="13">
    <source>
        <dbReference type="Proteomes" id="UP001056937"/>
    </source>
</evidence>
<dbReference type="InterPro" id="IPR036890">
    <property type="entry name" value="HATPase_C_sf"/>
</dbReference>
<protein>
    <recommendedName>
        <fullName evidence="3">histidine kinase</fullName>
        <ecNumber evidence="3">2.7.13.3</ecNumber>
    </recommendedName>
</protein>
<dbReference type="SUPFAM" id="SSF55785">
    <property type="entry name" value="PYP-like sensor domain (PAS domain)"/>
    <property type="match status" value="1"/>
</dbReference>
<dbReference type="Pfam" id="PF02518">
    <property type="entry name" value="HATPase_c"/>
    <property type="match status" value="1"/>
</dbReference>
<dbReference type="CDD" id="cd00082">
    <property type="entry name" value="HisKA"/>
    <property type="match status" value="1"/>
</dbReference>
<evidence type="ECO:0000313" key="12">
    <source>
        <dbReference type="EMBL" id="USI71438.1"/>
    </source>
</evidence>
<proteinExistence type="inferred from homology"/>
<evidence type="ECO:0000256" key="8">
    <source>
        <dbReference type="ARBA" id="ARBA00022991"/>
    </source>
</evidence>
<evidence type="ECO:0000256" key="3">
    <source>
        <dbReference type="ARBA" id="ARBA00012438"/>
    </source>
</evidence>
<keyword evidence="8" id="KW-0157">Chromophore</keyword>
<dbReference type="InterPro" id="IPR003594">
    <property type="entry name" value="HATPase_dom"/>
</dbReference>
<dbReference type="InterPro" id="IPR035965">
    <property type="entry name" value="PAS-like_dom_sf"/>
</dbReference>
<dbReference type="EC" id="2.7.13.3" evidence="3"/>
<dbReference type="InterPro" id="IPR043150">
    <property type="entry name" value="Phytochrome_PHY_sf"/>
</dbReference>
<dbReference type="Gene3D" id="3.30.450.40">
    <property type="match status" value="1"/>
</dbReference>
<dbReference type="InterPro" id="IPR001294">
    <property type="entry name" value="Phytochrome"/>
</dbReference>
<comment type="similarity">
    <text evidence="2">In the N-terminal section; belongs to the phytochrome family.</text>
</comment>
<dbReference type="Gene3D" id="3.30.450.270">
    <property type="match status" value="1"/>
</dbReference>
<dbReference type="Gene3D" id="1.10.287.130">
    <property type="match status" value="1"/>
</dbReference>
<dbReference type="InterPro" id="IPR013654">
    <property type="entry name" value="PAS_2"/>
</dbReference>
<dbReference type="Pfam" id="PF01590">
    <property type="entry name" value="GAF"/>
    <property type="match status" value="1"/>
</dbReference>
<dbReference type="Pfam" id="PF08446">
    <property type="entry name" value="PAS_2"/>
    <property type="match status" value="1"/>
</dbReference>
<dbReference type="SMART" id="SM00065">
    <property type="entry name" value="GAF"/>
    <property type="match status" value="1"/>
</dbReference>
<dbReference type="SUPFAM" id="SSF55781">
    <property type="entry name" value="GAF domain-like"/>
    <property type="match status" value="2"/>
</dbReference>
<evidence type="ECO:0000259" key="10">
    <source>
        <dbReference type="PROSITE" id="PS50046"/>
    </source>
</evidence>
<dbReference type="Pfam" id="PF00360">
    <property type="entry name" value="PHY"/>
    <property type="match status" value="1"/>
</dbReference>
<feature type="domain" description="Histidine kinase" evidence="11">
    <location>
        <begin position="530"/>
        <end position="745"/>
    </location>
</feature>
<evidence type="ECO:0000256" key="2">
    <source>
        <dbReference type="ARBA" id="ARBA00006402"/>
    </source>
</evidence>
<evidence type="ECO:0000256" key="4">
    <source>
        <dbReference type="ARBA" id="ARBA00022543"/>
    </source>
</evidence>
<keyword evidence="4" id="KW-0600">Photoreceptor protein</keyword>
<dbReference type="InterPro" id="IPR013515">
    <property type="entry name" value="Phytochrome_cen-reg"/>
</dbReference>
<dbReference type="PROSITE" id="PS50109">
    <property type="entry name" value="HIS_KIN"/>
    <property type="match status" value="1"/>
</dbReference>
<evidence type="ECO:0000256" key="6">
    <source>
        <dbReference type="ARBA" id="ARBA00022679"/>
    </source>
</evidence>
<dbReference type="PANTHER" id="PTHR42878">
    <property type="entry name" value="TWO-COMPONENT HISTIDINE KINASE"/>
    <property type="match status" value="1"/>
</dbReference>
<feature type="domain" description="Phytochrome chromophore attachment site" evidence="10">
    <location>
        <begin position="148"/>
        <end position="306"/>
    </location>
</feature>
<evidence type="ECO:0000256" key="7">
    <source>
        <dbReference type="ARBA" id="ARBA00022777"/>
    </source>
</evidence>
<keyword evidence="6" id="KW-0808">Transferase</keyword>
<dbReference type="Gene3D" id="3.30.450.20">
    <property type="entry name" value="PAS domain"/>
    <property type="match status" value="1"/>
</dbReference>
<keyword evidence="13" id="KW-1185">Reference proteome</keyword>
<dbReference type="InterPro" id="IPR029016">
    <property type="entry name" value="GAF-like_dom_sf"/>
</dbReference>
<dbReference type="PRINTS" id="PR01033">
    <property type="entry name" value="PHYTOCHROME"/>
</dbReference>
<name>A0ABY4X3G6_9SPHN</name>
<evidence type="ECO:0000256" key="1">
    <source>
        <dbReference type="ARBA" id="ARBA00000085"/>
    </source>
</evidence>
<evidence type="ECO:0000259" key="11">
    <source>
        <dbReference type="PROSITE" id="PS50109"/>
    </source>
</evidence>
<organism evidence="12 13">
    <name type="scientific">Sphingomonas morindae</name>
    <dbReference type="NCBI Taxonomy" id="1541170"/>
    <lineage>
        <taxon>Bacteria</taxon>
        <taxon>Pseudomonadati</taxon>
        <taxon>Pseudomonadota</taxon>
        <taxon>Alphaproteobacteria</taxon>
        <taxon>Sphingomonadales</taxon>
        <taxon>Sphingomonadaceae</taxon>
        <taxon>Sphingomonas</taxon>
    </lineage>
</organism>
<reference evidence="12" key="1">
    <citation type="journal article" date="2022" name="Toxins">
        <title>Genomic Analysis of Sphingopyxis sp. USTB-05 for Biodegrading Cyanobacterial Hepatotoxins.</title>
        <authorList>
            <person name="Liu C."/>
            <person name="Xu Q."/>
            <person name="Zhao Z."/>
            <person name="Zhang H."/>
            <person name="Liu X."/>
            <person name="Yin C."/>
            <person name="Liu Y."/>
            <person name="Yan H."/>
        </authorList>
    </citation>
    <scope>NUCLEOTIDE SEQUENCE</scope>
    <source>
        <strain evidence="12">NBD5</strain>
    </source>
</reference>
<keyword evidence="5" id="KW-0716">Sensory transduction</keyword>
<dbReference type="PANTHER" id="PTHR42878:SF15">
    <property type="entry name" value="BACTERIOPHYTOCHROME"/>
    <property type="match status" value="1"/>
</dbReference>
<keyword evidence="9" id="KW-0675">Receptor</keyword>
<sequence>MATSLAGTIKSGADLEACAREPIHIPGAIQPHGALLALDPATLAVMQAACGPGLGLFDAQAAIGRPVAEILPAPLRPLLAPIGAVTTPQYLGMARLPHSARGLHAIAHRAGDALILELEEGIEEEPTEFYHIYPALQAFLGALEAAGTIEELGTLAAREVRRITGFDRVLVYRFDPEWNGTVIAEDGNDRLPSYLGLRFPAGDIPAQARELYRLNRLRLIADADYVPVPILPAGHPATGAPLDLSQSVLRSVSPVHLEYMRNMGTGASMSISLLRDGALWGLISCHNRAPHRVPYHVRTACDFLGQILSLQLVAKERGALAERRIALRAVESQLLARMAAEEQFLDGLVAAPDDLLGLTHAAGAAVVSAGQCRTVGVTPSEDAIARITAWLDARPVEDLFATESLVGEMPGAEALKDSACGLVAISISQLHSSYVLWFRPELVRTVRWGGSPLKPGEVPEGARIHPRKSFEAWKETVRERSAPWDEAELDAAAQLRSAIVEIVLRRAEELAQLNEQLLRSNKELEAFSYSVSHDLRAPFRHIVGYSQLLRQNEADKISERGQRFIDTIIESAVSAGTLVDDLLSFSQMGRATLHPRRIDIGQLVAEVRAQLAPDMAGRAIEWRVGALPAIVADPTMLRLVFQNLLDNAIKFTRGRSPAVIEIGHRAGEGEAIFFVRDNGAGFDMAYVSKLFGVFQRLHRAEEFEGTGIGLANVKRIVEQRHGGRVWAEGAVDQGATLYFALPVGANG</sequence>
<dbReference type="InterPro" id="IPR036097">
    <property type="entry name" value="HisK_dim/P_sf"/>
</dbReference>
<gene>
    <name evidence="12" type="ORF">LHA26_08780</name>
</gene>
<dbReference type="PROSITE" id="PS50046">
    <property type="entry name" value="PHYTOCHROME_2"/>
    <property type="match status" value="1"/>
</dbReference>
<dbReference type="InterPro" id="IPR005467">
    <property type="entry name" value="His_kinase_dom"/>
</dbReference>
<accession>A0ABY4X3G6</accession>
<comment type="catalytic activity">
    <reaction evidence="1">
        <text>ATP + protein L-histidine = ADP + protein N-phospho-L-histidine.</text>
        <dbReference type="EC" id="2.7.13.3"/>
    </reaction>
</comment>
<dbReference type="InterPro" id="IPR003018">
    <property type="entry name" value="GAF"/>
</dbReference>
<dbReference type="SUPFAM" id="SSF55874">
    <property type="entry name" value="ATPase domain of HSP90 chaperone/DNA topoisomerase II/histidine kinase"/>
    <property type="match status" value="1"/>
</dbReference>
<evidence type="ECO:0000256" key="5">
    <source>
        <dbReference type="ARBA" id="ARBA00022606"/>
    </source>
</evidence>
<evidence type="ECO:0000256" key="9">
    <source>
        <dbReference type="ARBA" id="ARBA00023170"/>
    </source>
</evidence>
<dbReference type="Gene3D" id="3.30.565.10">
    <property type="entry name" value="Histidine kinase-like ATPase, C-terminal domain"/>
    <property type="match status" value="1"/>
</dbReference>
<dbReference type="InterPro" id="IPR003661">
    <property type="entry name" value="HisK_dim/P_dom"/>
</dbReference>
<dbReference type="RefSeq" id="WP_252165251.1">
    <property type="nucleotide sequence ID" value="NZ_CP084930.1"/>
</dbReference>
<dbReference type="InterPro" id="IPR050351">
    <property type="entry name" value="BphY/WalK/GraS-like"/>
</dbReference>
<dbReference type="InterPro" id="IPR016132">
    <property type="entry name" value="Phyto_chromo_attachment"/>
</dbReference>
<dbReference type="SMART" id="SM00387">
    <property type="entry name" value="HATPase_c"/>
    <property type="match status" value="1"/>
</dbReference>